<name>A0AAF5Q448_WUCBA</name>
<dbReference type="Proteomes" id="UP000093561">
    <property type="component" value="Unassembled WGS sequence"/>
</dbReference>
<protein>
    <submittedName>
        <fullName evidence="2">Uncharacterized protein</fullName>
    </submittedName>
</protein>
<evidence type="ECO:0000313" key="1">
    <source>
        <dbReference type="Proteomes" id="UP000093561"/>
    </source>
</evidence>
<accession>A0AAF5Q448</accession>
<proteinExistence type="predicted"/>
<evidence type="ECO:0000313" key="2">
    <source>
        <dbReference type="WBParaSite" id="mrna-Wban_09556"/>
    </source>
</evidence>
<dbReference type="WBParaSite" id="mrna-Wban_09556">
    <property type="protein sequence ID" value="mrna-Wban_09556"/>
    <property type="gene ID" value="Wban_09556"/>
</dbReference>
<reference evidence="2" key="3">
    <citation type="submission" date="2024-02" db="UniProtKB">
        <authorList>
            <consortium name="WormBaseParasite"/>
        </authorList>
    </citation>
    <scope>IDENTIFICATION</scope>
    <source>
        <strain evidence="2">pt0022</strain>
    </source>
</reference>
<sequence length="39" mass="4419">MKKQIAKKEPALSLFGAIQRVIGDFWIAFVNTVKTINKN</sequence>
<dbReference type="AlphaFoldDB" id="A0AAF5Q448"/>
<reference evidence="1" key="1">
    <citation type="submission" date="2015-03" db="EMBL/GenBank/DDBJ databases">
        <title>Wuchereria bancrofti Genome Sequencing Papua New Guinea Strain.</title>
        <authorList>
            <person name="Small S.T."/>
            <person name="Serre D."/>
            <person name="Zimmerman P.A."/>
        </authorList>
    </citation>
    <scope>NUCLEOTIDE SEQUENCE [LARGE SCALE GENOMIC DNA]</scope>
    <source>
        <strain evidence="1">pt0022</strain>
    </source>
</reference>
<reference evidence="1" key="2">
    <citation type="journal article" date="2016" name="Mol. Ecol.">
        <title>Population genomics of the filarial nematode parasite Wuchereria bancrofti from mosquitoes.</title>
        <authorList>
            <person name="Small S.T."/>
            <person name="Reimer L.J."/>
            <person name="Tisch D.J."/>
            <person name="King C.L."/>
            <person name="Christensen B.M."/>
            <person name="Siba P.M."/>
            <person name="Kazura J.W."/>
            <person name="Serre D."/>
            <person name="Zimmerman P.A."/>
        </authorList>
    </citation>
    <scope>NUCLEOTIDE SEQUENCE</scope>
    <source>
        <strain evidence="1">pt0022</strain>
    </source>
</reference>
<organism evidence="1 2">
    <name type="scientific">Wuchereria bancrofti</name>
    <dbReference type="NCBI Taxonomy" id="6293"/>
    <lineage>
        <taxon>Eukaryota</taxon>
        <taxon>Metazoa</taxon>
        <taxon>Ecdysozoa</taxon>
        <taxon>Nematoda</taxon>
        <taxon>Chromadorea</taxon>
        <taxon>Rhabditida</taxon>
        <taxon>Spirurina</taxon>
        <taxon>Spiruromorpha</taxon>
        <taxon>Filarioidea</taxon>
        <taxon>Onchocercidae</taxon>
        <taxon>Wuchereria</taxon>
    </lineage>
</organism>